<dbReference type="AlphaFoldDB" id="A0A069QTZ2"/>
<organism evidence="1 2">
    <name type="scientific">Hoylesella loescheii DSM 19665 = JCM 12249 = ATCC 15930</name>
    <dbReference type="NCBI Taxonomy" id="1122985"/>
    <lineage>
        <taxon>Bacteria</taxon>
        <taxon>Pseudomonadati</taxon>
        <taxon>Bacteroidota</taxon>
        <taxon>Bacteroidia</taxon>
        <taxon>Bacteroidales</taxon>
        <taxon>Prevotellaceae</taxon>
        <taxon>Hoylesella</taxon>
    </lineage>
</organism>
<keyword evidence="2" id="KW-1185">Reference proteome</keyword>
<comment type="caution">
    <text evidence="1">The sequence shown here is derived from an EMBL/GenBank/DDBJ whole genome shotgun (WGS) entry which is preliminary data.</text>
</comment>
<reference evidence="1 2" key="1">
    <citation type="submission" date="2013-08" db="EMBL/GenBank/DDBJ databases">
        <authorList>
            <person name="Weinstock G."/>
            <person name="Sodergren E."/>
            <person name="Wylie T."/>
            <person name="Fulton L."/>
            <person name="Fulton R."/>
            <person name="Fronick C."/>
            <person name="O'Laughlin M."/>
            <person name="Godfrey J."/>
            <person name="Miner T."/>
            <person name="Herter B."/>
            <person name="Appelbaum E."/>
            <person name="Cordes M."/>
            <person name="Lek S."/>
            <person name="Wollam A."/>
            <person name="Pepin K.H."/>
            <person name="Palsikar V.B."/>
            <person name="Mitreva M."/>
            <person name="Wilson R.K."/>
        </authorList>
    </citation>
    <scope>NUCLEOTIDE SEQUENCE [LARGE SCALE GENOMIC DNA]</scope>
    <source>
        <strain evidence="1 2">ATCC 15930</strain>
    </source>
</reference>
<sequence>MKCRNVALLFNVTVYFLLSLHQQNGIRHVAFGGGRRLPTPNI</sequence>
<evidence type="ECO:0000313" key="1">
    <source>
        <dbReference type="EMBL" id="KDR53336.1"/>
    </source>
</evidence>
<proteinExistence type="predicted"/>
<protein>
    <submittedName>
        <fullName evidence="1">Uncharacterized protein</fullName>
    </submittedName>
</protein>
<dbReference type="EMBL" id="JNGW01000018">
    <property type="protein sequence ID" value="KDR53336.1"/>
    <property type="molecule type" value="Genomic_DNA"/>
</dbReference>
<dbReference type="PATRIC" id="fig|1122985.7.peg.577"/>
<dbReference type="Proteomes" id="UP000027442">
    <property type="component" value="Unassembled WGS sequence"/>
</dbReference>
<name>A0A069QTZ2_HOYLO</name>
<evidence type="ECO:0000313" key="2">
    <source>
        <dbReference type="Proteomes" id="UP000027442"/>
    </source>
</evidence>
<accession>A0A069QTZ2</accession>
<gene>
    <name evidence="1" type="ORF">HMPREF1991_00554</name>
</gene>
<dbReference type="HOGENOM" id="CLU_3255806_0_0_10"/>